<feature type="region of interest" description="Disordered" evidence="2">
    <location>
        <begin position="139"/>
        <end position="177"/>
    </location>
</feature>
<feature type="compositionally biased region" description="Low complexity" evidence="2">
    <location>
        <begin position="728"/>
        <end position="750"/>
    </location>
</feature>
<dbReference type="GO" id="GO:0016192">
    <property type="term" value="P:vesicle-mediated transport"/>
    <property type="evidence" value="ECO:0007669"/>
    <property type="project" value="InterPro"/>
</dbReference>
<proteinExistence type="inferred from homology"/>
<dbReference type="VEuPathDB" id="FungiDB:MMYC01_210125"/>
<comment type="caution">
    <text evidence="4">The sequence shown here is derived from an EMBL/GenBank/DDBJ whole genome shotgun (WGS) entry which is preliminary data.</text>
</comment>
<feature type="compositionally biased region" description="Basic and acidic residues" evidence="2">
    <location>
        <begin position="63"/>
        <end position="76"/>
    </location>
</feature>
<feature type="region of interest" description="Disordered" evidence="2">
    <location>
        <begin position="43"/>
        <end position="76"/>
    </location>
</feature>
<feature type="region of interest" description="Disordered" evidence="2">
    <location>
        <begin position="728"/>
        <end position="756"/>
    </location>
</feature>
<feature type="compositionally biased region" description="Low complexity" evidence="2">
    <location>
        <begin position="139"/>
        <end position="149"/>
    </location>
</feature>
<feature type="region of interest" description="Disordered" evidence="2">
    <location>
        <begin position="369"/>
        <end position="438"/>
    </location>
</feature>
<keyword evidence="5" id="KW-1185">Reference proteome</keyword>
<dbReference type="Proteomes" id="UP000078237">
    <property type="component" value="Unassembled WGS sequence"/>
</dbReference>
<name>A0A175VQ01_9PEZI</name>
<dbReference type="InterPro" id="IPR043987">
    <property type="entry name" value="CCZ1/INTU/HSP4_longin_1"/>
</dbReference>
<sequence>MANPPLLSNIIPAQLGFLAIYNPSLGTTDETIDDQIVYYASPSTLASSQKQRRRRRHQHHRGSRDSSRPTDSISREERNERLRQIGLAQGMVEFGRSFSGGRPVDSIDTEKSRVVLHELESGWWILASIDLTRLPLSPSKAGAAPARGAPSPPPSKDATAGKPSPSQAQPEEKAEYSTREVKPAVLLLQDLLRAHSVFLLHHAGSLSALFARTQRVEFVALLGQYWDLFLSTWNVLLHGNPACNVLGGIKIAASGELGMGVGEEDRGSGERAVLEGLVGRVDGLVDLVVGRFGEQVSPSGNGKGVASKGSIEAGRWLGTGNEPGAEDGAVFLGVGAVSRQSLRAITYWMEDVYTWGDYAYGVNSGLGASRSQQKRRKAGGKKAGTEASAGDDQQGQGKGKSKIAESPSGEDAQSKGPIDEGGSVATVNPTAETGGESGMDKIFSYLKLGYGTSWSLGTSNPSGQSYTDDEPTAKSSVAEDAGSSKPPEELGTGRFLIGLADGASEPDQPESPGPANSRTVTVTVELAGREESRISEDPPGEEKELATRDSQNHNTTEDLRPAIYINSPFICVLLFRPSGSTDWAALSHTLLTHLTPLHKPLLTSTAYRPEKPSLGPQSPSTAQIYDLIFDPDPSSLTIHSTIPNIPDPVLMINTINPAGTATTQQQQRQQERQPTWTRVEALNTHAQILNLFASTRECPGKQQQAAERTCKTSRGWWVVWSRVGEQRPSMASVPSSSSSSFSSSPAKRVPSGGGDESVAAGKEIFLIRRAGDHAGAAGGRSVSSSYAGGVVGSLGAGGVGWAMDFGASRLAQGMGIGVDTRRYIEGLLSLNR</sequence>
<feature type="compositionally biased region" description="Low complexity" evidence="2">
    <location>
        <begin position="385"/>
        <end position="395"/>
    </location>
</feature>
<evidence type="ECO:0000256" key="1">
    <source>
        <dbReference type="ARBA" id="ARBA00005352"/>
    </source>
</evidence>
<evidence type="ECO:0000256" key="2">
    <source>
        <dbReference type="SAM" id="MobiDB-lite"/>
    </source>
</evidence>
<feature type="compositionally biased region" description="Basic and acidic residues" evidence="2">
    <location>
        <begin position="527"/>
        <end position="554"/>
    </location>
</feature>
<dbReference type="EMBL" id="LCTW02000509">
    <property type="protein sequence ID" value="KXX73241.1"/>
    <property type="molecule type" value="Genomic_DNA"/>
</dbReference>
<reference evidence="4 5" key="1">
    <citation type="journal article" date="2016" name="Genome Announc.">
        <title>Genome Sequence of Madurella mycetomatis mm55, Isolated from a Human Mycetoma Case in Sudan.</title>
        <authorList>
            <person name="Smit S."/>
            <person name="Derks M.F."/>
            <person name="Bervoets S."/>
            <person name="Fahal A."/>
            <person name="van Leeuwen W."/>
            <person name="van Belkum A."/>
            <person name="van de Sande W.W."/>
        </authorList>
    </citation>
    <scope>NUCLEOTIDE SEQUENCE [LARGE SCALE GENOMIC DNA]</scope>
    <source>
        <strain evidence="5">mm55</strain>
    </source>
</reference>
<accession>A0A175VQ01</accession>
<evidence type="ECO:0000313" key="4">
    <source>
        <dbReference type="EMBL" id="KXX73241.1"/>
    </source>
</evidence>
<dbReference type="STRING" id="100816.A0A175VQ01"/>
<evidence type="ECO:0000259" key="3">
    <source>
        <dbReference type="Pfam" id="PF19031"/>
    </source>
</evidence>
<dbReference type="PANTHER" id="PTHR13056">
    <property type="entry name" value="VACUOLAR FUSION PROTEIN CCZ1 HOMOLOG-RELATED"/>
    <property type="match status" value="1"/>
</dbReference>
<dbReference type="AlphaFoldDB" id="A0A175VQ01"/>
<dbReference type="OrthoDB" id="240546at2759"/>
<dbReference type="InterPro" id="IPR013176">
    <property type="entry name" value="Ccz1"/>
</dbReference>
<organism evidence="4 5">
    <name type="scientific">Madurella mycetomatis</name>
    <dbReference type="NCBI Taxonomy" id="100816"/>
    <lineage>
        <taxon>Eukaryota</taxon>
        <taxon>Fungi</taxon>
        <taxon>Dikarya</taxon>
        <taxon>Ascomycota</taxon>
        <taxon>Pezizomycotina</taxon>
        <taxon>Sordariomycetes</taxon>
        <taxon>Sordariomycetidae</taxon>
        <taxon>Sordariales</taxon>
        <taxon>Sordariales incertae sedis</taxon>
        <taxon>Madurella</taxon>
    </lineage>
</organism>
<comment type="similarity">
    <text evidence="1">Belongs to the CCZ1 family.</text>
</comment>
<feature type="region of interest" description="Disordered" evidence="2">
    <location>
        <begin position="458"/>
        <end position="554"/>
    </location>
</feature>
<evidence type="ECO:0000313" key="5">
    <source>
        <dbReference type="Proteomes" id="UP000078237"/>
    </source>
</evidence>
<feature type="compositionally biased region" description="Basic residues" evidence="2">
    <location>
        <begin position="50"/>
        <end position="62"/>
    </location>
</feature>
<feature type="domain" description="CCZ1/INTU/HSP4 first Longin" evidence="3">
    <location>
        <begin position="75"/>
        <end position="131"/>
    </location>
</feature>
<protein>
    <submittedName>
        <fullName evidence="4">Vacuolar fusion protein CCZ1</fullName>
    </submittedName>
</protein>
<gene>
    <name evidence="4" type="ORF">MMYC01_210125</name>
</gene>
<dbReference type="GO" id="GO:0035658">
    <property type="term" value="C:Mon1-Ccz1 complex"/>
    <property type="evidence" value="ECO:0007669"/>
    <property type="project" value="InterPro"/>
</dbReference>
<dbReference type="PANTHER" id="PTHR13056:SF0">
    <property type="entry name" value="VACUOLAR FUSION PROTEIN CCZ1 HOMOLOG-RELATED"/>
    <property type="match status" value="1"/>
</dbReference>
<dbReference type="Pfam" id="PF19031">
    <property type="entry name" value="Intu_longin_1"/>
    <property type="match status" value="1"/>
</dbReference>